<evidence type="ECO:0000313" key="3">
    <source>
        <dbReference type="Proteomes" id="UP000198583"/>
    </source>
</evidence>
<keyword evidence="1" id="KW-1133">Transmembrane helix</keyword>
<keyword evidence="3" id="KW-1185">Reference proteome</keyword>
<dbReference type="EMBL" id="FOYL01000017">
    <property type="protein sequence ID" value="SFR29187.1"/>
    <property type="molecule type" value="Genomic_DNA"/>
</dbReference>
<evidence type="ECO:0000256" key="1">
    <source>
        <dbReference type="SAM" id="Phobius"/>
    </source>
</evidence>
<dbReference type="AlphaFoldDB" id="A0A1I6FHC3"/>
<reference evidence="3" key="1">
    <citation type="submission" date="2016-10" db="EMBL/GenBank/DDBJ databases">
        <authorList>
            <person name="Varghese N."/>
            <person name="Submissions S."/>
        </authorList>
    </citation>
    <scope>NUCLEOTIDE SEQUENCE [LARGE SCALE GENOMIC DNA]</scope>
    <source>
        <strain evidence="3">DSM 44232</strain>
    </source>
</reference>
<keyword evidence="1" id="KW-0812">Transmembrane</keyword>
<evidence type="ECO:0000313" key="2">
    <source>
        <dbReference type="EMBL" id="SFR29187.1"/>
    </source>
</evidence>
<feature type="transmembrane region" description="Helical" evidence="1">
    <location>
        <begin position="28"/>
        <end position="47"/>
    </location>
</feature>
<organism evidence="2 3">
    <name type="scientific">Lentzea waywayandensis</name>
    <dbReference type="NCBI Taxonomy" id="84724"/>
    <lineage>
        <taxon>Bacteria</taxon>
        <taxon>Bacillati</taxon>
        <taxon>Actinomycetota</taxon>
        <taxon>Actinomycetes</taxon>
        <taxon>Pseudonocardiales</taxon>
        <taxon>Pseudonocardiaceae</taxon>
        <taxon>Lentzea</taxon>
    </lineage>
</organism>
<accession>A0A1I6FHC3</accession>
<proteinExistence type="predicted"/>
<sequence length="116" mass="12918">MVALIIGAGSATAWDLMAEESSWTPQWPAVIGFGIGLLYGHIARWFWLSRWLHRLPVLAVAITVCGHAPLRAQRFLRFAADRSLLVEAAGEFRFVHALVQEHLAGCDPEELTGRIR</sequence>
<protein>
    <submittedName>
        <fullName evidence="2">Uncharacterized protein</fullName>
    </submittedName>
</protein>
<name>A0A1I6FHC3_9PSEU</name>
<dbReference type="Proteomes" id="UP000198583">
    <property type="component" value="Unassembled WGS sequence"/>
</dbReference>
<keyword evidence="1" id="KW-0472">Membrane</keyword>
<gene>
    <name evidence="2" type="ORF">SAMN04488564_117111</name>
</gene>